<keyword evidence="2 7" id="KW-0813">Transport</keyword>
<feature type="transmembrane region" description="Helical" evidence="7">
    <location>
        <begin position="197"/>
        <end position="220"/>
    </location>
</feature>
<accession>A0A4T2BYE6</accession>
<comment type="caution">
    <text evidence="9">The sequence shown here is derived from an EMBL/GenBank/DDBJ whole genome shotgun (WGS) entry which is preliminary data.</text>
</comment>
<dbReference type="Proteomes" id="UP000306192">
    <property type="component" value="Unassembled WGS sequence"/>
</dbReference>
<name>A0A4T2BYE6_9MICO</name>
<keyword evidence="4 7" id="KW-0812">Transmembrane</keyword>
<dbReference type="OrthoDB" id="9794684at2"/>
<comment type="similarity">
    <text evidence="7">Belongs to the binding-protein-dependent transport system permease family.</text>
</comment>
<dbReference type="PANTHER" id="PTHR43744">
    <property type="entry name" value="ABC TRANSPORTER PERMEASE PROTEIN MG189-RELATED-RELATED"/>
    <property type="match status" value="1"/>
</dbReference>
<evidence type="ECO:0000256" key="1">
    <source>
        <dbReference type="ARBA" id="ARBA00004651"/>
    </source>
</evidence>
<dbReference type="RefSeq" id="WP_136642078.1">
    <property type="nucleotide sequence ID" value="NZ_QYRT01000015.1"/>
</dbReference>
<dbReference type="PROSITE" id="PS50928">
    <property type="entry name" value="ABC_TM1"/>
    <property type="match status" value="1"/>
</dbReference>
<gene>
    <name evidence="9" type="ORF">D4765_09565</name>
</gene>
<dbReference type="EMBL" id="QYRT01000015">
    <property type="protein sequence ID" value="TIH36610.1"/>
    <property type="molecule type" value="Genomic_DNA"/>
</dbReference>
<keyword evidence="10" id="KW-1185">Reference proteome</keyword>
<feature type="domain" description="ABC transmembrane type-1" evidence="8">
    <location>
        <begin position="85"/>
        <end position="278"/>
    </location>
</feature>
<dbReference type="PANTHER" id="PTHR43744:SF4">
    <property type="entry name" value="OSMOPROTECTIVE COMPOUNDS UPTAKE PERMEASE PROTEIN GGTD"/>
    <property type="match status" value="1"/>
</dbReference>
<dbReference type="AlphaFoldDB" id="A0A4T2BYE6"/>
<dbReference type="GO" id="GO:0055085">
    <property type="term" value="P:transmembrane transport"/>
    <property type="evidence" value="ECO:0007669"/>
    <property type="project" value="InterPro"/>
</dbReference>
<dbReference type="CDD" id="cd06261">
    <property type="entry name" value="TM_PBP2"/>
    <property type="match status" value="1"/>
</dbReference>
<protein>
    <submittedName>
        <fullName evidence="9">Carbohydrate ABC transporter permease</fullName>
    </submittedName>
</protein>
<evidence type="ECO:0000256" key="5">
    <source>
        <dbReference type="ARBA" id="ARBA00022989"/>
    </source>
</evidence>
<evidence type="ECO:0000313" key="10">
    <source>
        <dbReference type="Proteomes" id="UP000306192"/>
    </source>
</evidence>
<evidence type="ECO:0000313" key="9">
    <source>
        <dbReference type="EMBL" id="TIH36610.1"/>
    </source>
</evidence>
<keyword evidence="3" id="KW-1003">Cell membrane</keyword>
<keyword evidence="6 7" id="KW-0472">Membrane</keyword>
<feature type="transmembrane region" description="Helical" evidence="7">
    <location>
        <begin position="260"/>
        <end position="283"/>
    </location>
</feature>
<dbReference type="InterPro" id="IPR000515">
    <property type="entry name" value="MetI-like"/>
</dbReference>
<feature type="transmembrane region" description="Helical" evidence="7">
    <location>
        <begin position="21"/>
        <end position="44"/>
    </location>
</feature>
<dbReference type="InterPro" id="IPR035906">
    <property type="entry name" value="MetI-like_sf"/>
</dbReference>
<comment type="subcellular location">
    <subcellularLocation>
        <location evidence="1 7">Cell membrane</location>
        <topology evidence="1 7">Multi-pass membrane protein</topology>
    </subcellularLocation>
</comment>
<keyword evidence="5 7" id="KW-1133">Transmembrane helix</keyword>
<evidence type="ECO:0000256" key="2">
    <source>
        <dbReference type="ARBA" id="ARBA00022448"/>
    </source>
</evidence>
<dbReference type="Gene3D" id="1.10.3720.10">
    <property type="entry name" value="MetI-like"/>
    <property type="match status" value="1"/>
</dbReference>
<evidence type="ECO:0000256" key="3">
    <source>
        <dbReference type="ARBA" id="ARBA00022475"/>
    </source>
</evidence>
<evidence type="ECO:0000259" key="8">
    <source>
        <dbReference type="PROSITE" id="PS50928"/>
    </source>
</evidence>
<reference evidence="9 10" key="1">
    <citation type="journal article" date="2019" name="Microorganisms">
        <title>Systematic Affiliation and Genome Analysis of Subtercola vilae DB165(T) with Particular Emphasis on Cold Adaptation of an Isolate from a High-Altitude Cold Volcano Lake.</title>
        <authorList>
            <person name="Villalobos A.S."/>
            <person name="Wiese J."/>
            <person name="Imhoff J.F."/>
            <person name="Dorador C."/>
            <person name="Keller A."/>
            <person name="Hentschel U."/>
        </authorList>
    </citation>
    <scope>NUCLEOTIDE SEQUENCE [LARGE SCALE GENOMIC DNA]</scope>
    <source>
        <strain evidence="9 10">DB165</strain>
    </source>
</reference>
<proteinExistence type="inferred from homology"/>
<dbReference type="SUPFAM" id="SSF161098">
    <property type="entry name" value="MetI-like"/>
    <property type="match status" value="1"/>
</dbReference>
<feature type="transmembrane region" description="Helical" evidence="7">
    <location>
        <begin position="119"/>
        <end position="137"/>
    </location>
</feature>
<feature type="transmembrane region" description="Helical" evidence="7">
    <location>
        <begin position="85"/>
        <end position="107"/>
    </location>
</feature>
<feature type="transmembrane region" description="Helical" evidence="7">
    <location>
        <begin position="157"/>
        <end position="176"/>
    </location>
</feature>
<dbReference type="Pfam" id="PF00528">
    <property type="entry name" value="BPD_transp_1"/>
    <property type="match status" value="1"/>
</dbReference>
<dbReference type="GO" id="GO:0005886">
    <property type="term" value="C:plasma membrane"/>
    <property type="evidence" value="ECO:0007669"/>
    <property type="project" value="UniProtKB-SubCell"/>
</dbReference>
<evidence type="ECO:0000256" key="7">
    <source>
        <dbReference type="RuleBase" id="RU363032"/>
    </source>
</evidence>
<evidence type="ECO:0000256" key="4">
    <source>
        <dbReference type="ARBA" id="ARBA00022692"/>
    </source>
</evidence>
<sequence length="293" mass="31851">MSVALPKRRKAKIPILTRVPRWVVHVVIFVFCAVWFTPLLAMVATSLRTNPDTAAGGWWMIFVKPLVTLDNFTRASDLLELNTSLVSTLAIAVPSTILTVIISAFGAYALARMHFRGKAFVFILLVALLAIPPQLAITPLLQLFGHLGLGGSIATVWIWQVGFTVPFGIFLVRGYLFTLPEELIEAARIDGASEFRLFFQIVLPLITPILASLAILQFLWSWNDLLTPLVFMGVANHEAPITLQLASLFQTQSGLGQNSVAAGAFISVIVPLAVLIGLQRYFVAGITGGSLKG</sequence>
<evidence type="ECO:0000256" key="6">
    <source>
        <dbReference type="ARBA" id="ARBA00023136"/>
    </source>
</evidence>
<organism evidence="9 10">
    <name type="scientific">Subtercola vilae</name>
    <dbReference type="NCBI Taxonomy" id="2056433"/>
    <lineage>
        <taxon>Bacteria</taxon>
        <taxon>Bacillati</taxon>
        <taxon>Actinomycetota</taxon>
        <taxon>Actinomycetes</taxon>
        <taxon>Micrococcales</taxon>
        <taxon>Microbacteriaceae</taxon>
        <taxon>Subtercola</taxon>
    </lineage>
</organism>